<evidence type="ECO:0000256" key="1">
    <source>
        <dbReference type="ARBA" id="ARBA00022793"/>
    </source>
</evidence>
<evidence type="ECO:0000259" key="6">
    <source>
        <dbReference type="Pfam" id="PF04127"/>
    </source>
</evidence>
<feature type="domain" description="DNA/pantothenate metabolism flavoprotein C-terminal" evidence="6">
    <location>
        <begin position="185"/>
        <end position="293"/>
    </location>
</feature>
<keyword evidence="3" id="KW-0479">Metal-binding</keyword>
<feature type="domain" description="Flavoprotein" evidence="5">
    <location>
        <begin position="5"/>
        <end position="169"/>
    </location>
</feature>
<comment type="similarity">
    <text evidence="3 4">In the C-terminal section; belongs to the PPC synthetase family.</text>
</comment>
<comment type="similarity">
    <text evidence="3 4">In the N-terminal section; belongs to the HFCD (homo-oligomeric flavin containing Cys decarboxylase) superfamily.</text>
</comment>
<dbReference type="GO" id="GO:0010181">
    <property type="term" value="F:FMN binding"/>
    <property type="evidence" value="ECO:0007669"/>
    <property type="project" value="UniProtKB-UniRule"/>
</dbReference>
<dbReference type="GO" id="GO:0046872">
    <property type="term" value="F:metal ion binding"/>
    <property type="evidence" value="ECO:0007669"/>
    <property type="project" value="UniProtKB-KW"/>
</dbReference>
<evidence type="ECO:0000256" key="3">
    <source>
        <dbReference type="HAMAP-Rule" id="MF_02225"/>
    </source>
</evidence>
<dbReference type="eggNOG" id="COG0452">
    <property type="taxonomic scope" value="Bacteria"/>
</dbReference>
<dbReference type="GO" id="GO:0004633">
    <property type="term" value="F:phosphopantothenoylcysteine decarboxylase activity"/>
    <property type="evidence" value="ECO:0007669"/>
    <property type="project" value="UniProtKB-UniRule"/>
</dbReference>
<dbReference type="AlphaFoldDB" id="A0A1H9VCR5"/>
<dbReference type="EC" id="4.1.1.36" evidence="3"/>
<dbReference type="SUPFAM" id="SSF102645">
    <property type="entry name" value="CoaB-like"/>
    <property type="match status" value="1"/>
</dbReference>
<gene>
    <name evidence="3" type="primary">coaBC</name>
    <name evidence="7" type="ORF">SAMN04487884_12284</name>
</gene>
<keyword evidence="3" id="KW-0511">Multifunctional enzyme</keyword>
<dbReference type="Proteomes" id="UP000182584">
    <property type="component" value="Unassembled WGS sequence"/>
</dbReference>
<comment type="cofactor">
    <cofactor evidence="3">
        <name>FMN</name>
        <dbReference type="ChEBI" id="CHEBI:58210"/>
    </cofactor>
    <text evidence="3">Binds 1 FMN per subunit.</text>
</comment>
<dbReference type="PANTHER" id="PTHR14359">
    <property type="entry name" value="HOMO-OLIGOMERIC FLAVIN CONTAINING CYS DECARBOXYLASE FAMILY"/>
    <property type="match status" value="1"/>
</dbReference>
<keyword evidence="3 4" id="KW-0436">Ligase</keyword>
<dbReference type="PANTHER" id="PTHR14359:SF6">
    <property type="entry name" value="PHOSPHOPANTOTHENOYLCYSTEINE DECARBOXYLASE"/>
    <property type="match status" value="1"/>
</dbReference>
<feature type="active site" description="Proton donor" evidence="3">
    <location>
        <position position="157"/>
    </location>
</feature>
<comment type="catalytic activity">
    <reaction evidence="3 4">
        <text>(R)-4'-phosphopantothenate + L-cysteine + CTP = N-[(R)-4-phosphopantothenoyl]-L-cysteine + CMP + diphosphate + H(+)</text>
        <dbReference type="Rhea" id="RHEA:19397"/>
        <dbReference type="ChEBI" id="CHEBI:10986"/>
        <dbReference type="ChEBI" id="CHEBI:15378"/>
        <dbReference type="ChEBI" id="CHEBI:33019"/>
        <dbReference type="ChEBI" id="CHEBI:35235"/>
        <dbReference type="ChEBI" id="CHEBI:37563"/>
        <dbReference type="ChEBI" id="CHEBI:59458"/>
        <dbReference type="ChEBI" id="CHEBI:60377"/>
        <dbReference type="EC" id="6.3.2.5"/>
    </reaction>
</comment>
<feature type="region of interest" description="Phosphopantothenoylcysteine decarboxylase" evidence="3">
    <location>
        <begin position="1"/>
        <end position="189"/>
    </location>
</feature>
<name>A0A1H9VCR5_BUTFI</name>
<feature type="binding site" evidence="3">
    <location>
        <position position="288"/>
    </location>
    <ligand>
        <name>CTP</name>
        <dbReference type="ChEBI" id="CHEBI:37563"/>
    </ligand>
</feature>
<keyword evidence="3" id="KW-0460">Magnesium</keyword>
<dbReference type="Pfam" id="PF02441">
    <property type="entry name" value="Flavoprotein"/>
    <property type="match status" value="1"/>
</dbReference>
<keyword evidence="1 3" id="KW-0210">Decarboxylase</keyword>
<feature type="binding site" evidence="3">
    <location>
        <position position="363"/>
    </location>
    <ligand>
        <name>CTP</name>
        <dbReference type="ChEBI" id="CHEBI:37563"/>
    </ligand>
</feature>
<dbReference type="GO" id="GO:0015937">
    <property type="term" value="P:coenzyme A biosynthetic process"/>
    <property type="evidence" value="ECO:0007669"/>
    <property type="project" value="UniProtKB-UniRule"/>
</dbReference>
<feature type="binding site" evidence="3">
    <location>
        <position position="278"/>
    </location>
    <ligand>
        <name>CTP</name>
        <dbReference type="ChEBI" id="CHEBI:37563"/>
    </ligand>
</feature>
<dbReference type="InterPro" id="IPR003382">
    <property type="entry name" value="Flavoprotein"/>
</dbReference>
<dbReference type="HAMAP" id="MF_02225">
    <property type="entry name" value="CoaBC"/>
    <property type="match status" value="1"/>
</dbReference>
<dbReference type="InterPro" id="IPR035929">
    <property type="entry name" value="CoaB-like_sf"/>
</dbReference>
<evidence type="ECO:0000256" key="2">
    <source>
        <dbReference type="ARBA" id="ARBA00023239"/>
    </source>
</evidence>
<comment type="caution">
    <text evidence="3">Lacks conserved residue(s) required for the propagation of feature annotation.</text>
</comment>
<feature type="domain" description="DNA/pantothenate metabolism flavoprotein C-terminal" evidence="6">
    <location>
        <begin position="309"/>
        <end position="414"/>
    </location>
</feature>
<comment type="cofactor">
    <cofactor evidence="3">
        <name>Mg(2+)</name>
        <dbReference type="ChEBI" id="CHEBI:18420"/>
    </cofactor>
</comment>
<evidence type="ECO:0000313" key="8">
    <source>
        <dbReference type="Proteomes" id="UP000182584"/>
    </source>
</evidence>
<proteinExistence type="inferred from homology"/>
<dbReference type="InterPro" id="IPR036551">
    <property type="entry name" value="Flavin_trans-like"/>
</dbReference>
<dbReference type="OrthoDB" id="9802554at2"/>
<evidence type="ECO:0000259" key="5">
    <source>
        <dbReference type="Pfam" id="PF02441"/>
    </source>
</evidence>
<organism evidence="7 8">
    <name type="scientific">Butyrivibrio fibrisolvens</name>
    <dbReference type="NCBI Taxonomy" id="831"/>
    <lineage>
        <taxon>Bacteria</taxon>
        <taxon>Bacillati</taxon>
        <taxon>Bacillota</taxon>
        <taxon>Clostridia</taxon>
        <taxon>Lachnospirales</taxon>
        <taxon>Lachnospiraceae</taxon>
        <taxon>Butyrivibrio</taxon>
    </lineage>
</organism>
<keyword evidence="2 3" id="KW-0456">Lyase</keyword>
<sequence length="416" mass="45398">MLKNKTVVLGVTGSIAAYKAANLASMLKKEGADVHVIMTKNAINFINPITFETLTGNKCLTDTFDRNFEFSVEHVSLAKRADIIAIAPASADIIAKCSHGIADDMLTTTVLASTCPKLIVPAMNTRMYENSITQENLEHLKKHSFAIMTPESGYLACGDSGKGRFPKEELILEEILYYCAFEKDLSGKKVLITAGPTREALDPVRFITNYSTGKMGYALAKAAMLRGADVSLVSGPVNIQAPSHINLIRISSAKELFEQTTKRASDADIVIATAAVADYRPQTIADNKIRKEDIFKDNTNSINSSNNTNSISTKDNTITLTLERTEDTLSWIGQHKKSDQILCGFAMETEDLEAHAKDKLDRKNLDLICANNVKVEGAGFGVDTNVITVITKDGIDHLPLMSKFDAANAILDRCKK</sequence>
<evidence type="ECO:0000256" key="4">
    <source>
        <dbReference type="RuleBase" id="RU364078"/>
    </source>
</evidence>
<dbReference type="UniPathway" id="UPA00241">
    <property type="reaction ID" value="UER00353"/>
</dbReference>
<feature type="binding site" evidence="3">
    <location>
        <position position="345"/>
    </location>
    <ligand>
        <name>CTP</name>
        <dbReference type="ChEBI" id="CHEBI:37563"/>
    </ligand>
</feature>
<dbReference type="Pfam" id="PF04127">
    <property type="entry name" value="DFP"/>
    <property type="match status" value="2"/>
</dbReference>
<dbReference type="GO" id="GO:0004632">
    <property type="term" value="F:phosphopantothenate--cysteine ligase activity"/>
    <property type="evidence" value="ECO:0007669"/>
    <property type="project" value="UniProtKB-UniRule"/>
</dbReference>
<keyword evidence="3 4" id="KW-0285">Flavoprotein</keyword>
<dbReference type="GO" id="GO:0015941">
    <property type="term" value="P:pantothenate catabolic process"/>
    <property type="evidence" value="ECO:0007669"/>
    <property type="project" value="InterPro"/>
</dbReference>
<dbReference type="EMBL" id="FOGJ01000022">
    <property type="protein sequence ID" value="SES19546.1"/>
    <property type="molecule type" value="Genomic_DNA"/>
</dbReference>
<dbReference type="NCBIfam" id="TIGR00521">
    <property type="entry name" value="coaBC_dfp"/>
    <property type="match status" value="1"/>
</dbReference>
<comment type="function">
    <text evidence="4">Catalyzes two steps in the biosynthesis of coenzyme A. In the first step cysteine is conjugated to 4'-phosphopantothenate to form 4-phosphopantothenoylcysteine, in the latter compound is decarboxylated to form 4'-phosphopantotheine.</text>
</comment>
<comment type="pathway">
    <text evidence="3 4">Cofactor biosynthesis; coenzyme A biosynthesis; CoA from (R)-pantothenate: step 2/5.</text>
</comment>
<keyword evidence="3 4" id="KW-0288">FMN</keyword>
<dbReference type="InterPro" id="IPR007085">
    <property type="entry name" value="DNA/pantothenate-metab_flavo_C"/>
</dbReference>
<comment type="function">
    <text evidence="3">Catalyzes two sequential steps in the biosynthesis of coenzyme A. In the first step cysteine is conjugated to 4'-phosphopantothenate to form 4-phosphopantothenoylcysteine. In the second step the latter compound is decarboxylated to form 4'-phosphopantotheine.</text>
</comment>
<comment type="catalytic activity">
    <reaction evidence="3 4">
        <text>N-[(R)-4-phosphopantothenoyl]-L-cysteine + H(+) = (R)-4'-phosphopantetheine + CO2</text>
        <dbReference type="Rhea" id="RHEA:16793"/>
        <dbReference type="ChEBI" id="CHEBI:15378"/>
        <dbReference type="ChEBI" id="CHEBI:16526"/>
        <dbReference type="ChEBI" id="CHEBI:59458"/>
        <dbReference type="ChEBI" id="CHEBI:61723"/>
        <dbReference type="EC" id="4.1.1.36"/>
    </reaction>
</comment>
<reference evidence="7 8" key="1">
    <citation type="submission" date="2016-10" db="EMBL/GenBank/DDBJ databases">
        <authorList>
            <person name="de Groot N.N."/>
        </authorList>
    </citation>
    <scope>NUCLEOTIDE SEQUENCE [LARGE SCALE GENOMIC DNA]</scope>
    <source>
        <strain evidence="7 8">AR40</strain>
    </source>
</reference>
<dbReference type="EC" id="6.3.2.5" evidence="3"/>
<dbReference type="RefSeq" id="WP_074757600.1">
    <property type="nucleotide sequence ID" value="NZ_FOGJ01000022.1"/>
</dbReference>
<feature type="binding site" evidence="3">
    <location>
        <position position="359"/>
    </location>
    <ligand>
        <name>CTP</name>
        <dbReference type="ChEBI" id="CHEBI:37563"/>
    </ligand>
</feature>
<dbReference type="GO" id="GO:0071513">
    <property type="term" value="C:phosphopantothenoylcysteine decarboxylase complex"/>
    <property type="evidence" value="ECO:0007669"/>
    <property type="project" value="TreeGrafter"/>
</dbReference>
<accession>A0A1H9VCR5</accession>
<feature type="region of interest" description="Phosphopantothenate--cysteine ligase" evidence="3">
    <location>
        <begin position="190"/>
        <end position="416"/>
    </location>
</feature>
<dbReference type="InterPro" id="IPR005252">
    <property type="entry name" value="CoaBC"/>
</dbReference>
<comment type="pathway">
    <text evidence="3 4">Cofactor biosynthesis; coenzyme A biosynthesis; CoA from (R)-pantothenate: step 3/5.</text>
</comment>
<evidence type="ECO:0000313" key="7">
    <source>
        <dbReference type="EMBL" id="SES19546.1"/>
    </source>
</evidence>
<dbReference type="SUPFAM" id="SSF52507">
    <property type="entry name" value="Homo-oligomeric flavin-containing Cys decarboxylases, HFCD"/>
    <property type="match status" value="1"/>
</dbReference>
<protein>
    <recommendedName>
        <fullName evidence="3">Coenzyme A biosynthesis bifunctional protein CoaBC</fullName>
    </recommendedName>
    <alternativeName>
        <fullName evidence="3">DNA/pantothenate metabolism flavoprotein</fullName>
    </alternativeName>
    <alternativeName>
        <fullName evidence="3">Phosphopantothenoylcysteine synthetase/decarboxylase</fullName>
        <shortName evidence="3">PPCS-PPCDC</shortName>
    </alternativeName>
    <domain>
        <recommendedName>
            <fullName evidence="3">Phosphopantothenoylcysteine decarboxylase</fullName>
            <shortName evidence="3">PPC decarboxylase</shortName>
            <shortName evidence="3">PPC-DC</shortName>
            <ecNumber evidence="3">4.1.1.36</ecNumber>
        </recommendedName>
        <alternativeName>
            <fullName evidence="3">CoaC</fullName>
        </alternativeName>
    </domain>
    <domain>
        <recommendedName>
            <fullName evidence="3">Phosphopantothenate--cysteine ligase</fullName>
            <ecNumber evidence="3">6.3.2.5</ecNumber>
        </recommendedName>
        <alternativeName>
            <fullName evidence="3">CoaB</fullName>
        </alternativeName>
        <alternativeName>
            <fullName evidence="3">Phosphopantothenoylcysteine synthetase</fullName>
            <shortName evidence="3">PPC synthetase</shortName>
            <shortName evidence="3">PPC-S</shortName>
        </alternativeName>
    </domain>
</protein>
<dbReference type="Gene3D" id="3.40.50.1950">
    <property type="entry name" value="Flavin prenyltransferase-like"/>
    <property type="match status" value="1"/>
</dbReference>
<dbReference type="Gene3D" id="3.40.50.10300">
    <property type="entry name" value="CoaB-like"/>
    <property type="match status" value="1"/>
</dbReference>